<evidence type="ECO:0000256" key="1">
    <source>
        <dbReference type="SAM" id="SignalP"/>
    </source>
</evidence>
<dbReference type="AlphaFoldDB" id="A0AAF0C2W5"/>
<gene>
    <name evidence="3" type="ORF">SG35_024265</name>
</gene>
<dbReference type="Proteomes" id="UP000032568">
    <property type="component" value="Chromosome"/>
</dbReference>
<dbReference type="EMBL" id="CP059735">
    <property type="protein sequence ID" value="WDD98348.1"/>
    <property type="molecule type" value="Genomic_DNA"/>
</dbReference>
<sequence>MIAKIKNFVKTSALITAFVISGQASAGLVLADSEDSAGQRGILDEEQGLVWLSFWSTFGSSMNNWHEKVDQNDGWRLATNNEVENLYHTAFSLSDSDHGDISPDLDLKEQGWDFKRLFSPYRHNSSNRFLWALYKDEDDKVKTMGFNHWYTNMTIVGIEGGYTYTADYADENMAIYVVRDLNPISDVPEPTSFAILGLGLLGLGLRRVKS</sequence>
<proteinExistence type="predicted"/>
<feature type="domain" description="Ice-binding protein C-terminal" evidence="2">
    <location>
        <begin position="186"/>
        <end position="207"/>
    </location>
</feature>
<keyword evidence="1" id="KW-0732">Signal</keyword>
<evidence type="ECO:0000313" key="4">
    <source>
        <dbReference type="Proteomes" id="UP000032568"/>
    </source>
</evidence>
<reference evidence="3 4" key="1">
    <citation type="journal article" date="2015" name="Genome Announc.">
        <title>Draft Genome Sequences of Marine Isolates of Thalassomonas viridans and Thalassomonas actiniarum.</title>
        <authorList>
            <person name="Olonade I."/>
            <person name="van Zyl L.J."/>
            <person name="Trindade M."/>
        </authorList>
    </citation>
    <scope>NUCLEOTIDE SEQUENCE [LARGE SCALE GENOMIC DNA]</scope>
    <source>
        <strain evidence="3 4">A5K-106</strain>
    </source>
</reference>
<feature type="chain" id="PRO_5042165455" evidence="1">
    <location>
        <begin position="27"/>
        <end position="210"/>
    </location>
</feature>
<dbReference type="Pfam" id="PF07589">
    <property type="entry name" value="PEP-CTERM"/>
    <property type="match status" value="1"/>
</dbReference>
<protein>
    <submittedName>
        <fullName evidence="3">PEP-CTERM sorting domain-containing protein</fullName>
    </submittedName>
</protein>
<evidence type="ECO:0000313" key="3">
    <source>
        <dbReference type="EMBL" id="WDD98348.1"/>
    </source>
</evidence>
<evidence type="ECO:0000259" key="2">
    <source>
        <dbReference type="Pfam" id="PF07589"/>
    </source>
</evidence>
<dbReference type="InterPro" id="IPR013424">
    <property type="entry name" value="Ice-binding_C"/>
</dbReference>
<keyword evidence="4" id="KW-1185">Reference proteome</keyword>
<reference evidence="3 4" key="2">
    <citation type="journal article" date="2022" name="Mar. Drugs">
        <title>Bioassay-Guided Fractionation Leads to the Detection of Cholic Acid Generated by the Rare Thalassomonas sp.</title>
        <authorList>
            <person name="Pheiffer F."/>
            <person name="Schneider Y.K."/>
            <person name="Hansen E.H."/>
            <person name="Andersen J.H."/>
            <person name="Isaksson J."/>
            <person name="Busche T."/>
            <person name="R C."/>
            <person name="Kalinowski J."/>
            <person name="Zyl L.V."/>
            <person name="Trindade M."/>
        </authorList>
    </citation>
    <scope>NUCLEOTIDE SEQUENCE [LARGE SCALE GENOMIC DNA]</scope>
    <source>
        <strain evidence="3 4">A5K-106</strain>
    </source>
</reference>
<organism evidence="3 4">
    <name type="scientific">Thalassomonas actiniarum</name>
    <dbReference type="NCBI Taxonomy" id="485447"/>
    <lineage>
        <taxon>Bacteria</taxon>
        <taxon>Pseudomonadati</taxon>
        <taxon>Pseudomonadota</taxon>
        <taxon>Gammaproteobacteria</taxon>
        <taxon>Alteromonadales</taxon>
        <taxon>Colwelliaceae</taxon>
        <taxon>Thalassomonas</taxon>
    </lineage>
</organism>
<dbReference type="RefSeq" id="WP_044836133.1">
    <property type="nucleotide sequence ID" value="NZ_CP059735.1"/>
</dbReference>
<name>A0AAF0C2W5_9GAMM</name>
<accession>A0AAF0C2W5</accession>
<feature type="signal peptide" evidence="1">
    <location>
        <begin position="1"/>
        <end position="26"/>
    </location>
</feature>
<dbReference type="KEGG" id="tact:SG35_024265"/>
<dbReference type="NCBIfam" id="TIGR02595">
    <property type="entry name" value="PEP_CTERM"/>
    <property type="match status" value="1"/>
</dbReference>